<keyword evidence="6 8" id="KW-0067">ATP-binding</keyword>
<name>A0A6M2BAD4_9GAMM</name>
<accession>A0A6M2BAD4</accession>
<dbReference type="RefSeq" id="WP_165061787.1">
    <property type="nucleotide sequence ID" value="NZ_JAADJS010000006.1"/>
</dbReference>
<keyword evidence="11" id="KW-1185">Reference proteome</keyword>
<comment type="catalytic activity">
    <reaction evidence="7 8">
        <text>cytidine(34) in tRNA(Ile2) + L-lysine + ATP = lysidine(34) in tRNA(Ile2) + AMP + diphosphate + H(+)</text>
        <dbReference type="Rhea" id="RHEA:43744"/>
        <dbReference type="Rhea" id="RHEA-COMP:10625"/>
        <dbReference type="Rhea" id="RHEA-COMP:10670"/>
        <dbReference type="ChEBI" id="CHEBI:15378"/>
        <dbReference type="ChEBI" id="CHEBI:30616"/>
        <dbReference type="ChEBI" id="CHEBI:32551"/>
        <dbReference type="ChEBI" id="CHEBI:33019"/>
        <dbReference type="ChEBI" id="CHEBI:82748"/>
        <dbReference type="ChEBI" id="CHEBI:83665"/>
        <dbReference type="ChEBI" id="CHEBI:456215"/>
        <dbReference type="EC" id="6.3.4.19"/>
    </reaction>
</comment>
<evidence type="ECO:0000256" key="2">
    <source>
        <dbReference type="ARBA" id="ARBA00022490"/>
    </source>
</evidence>
<dbReference type="SUPFAM" id="SSF52402">
    <property type="entry name" value="Adenine nucleotide alpha hydrolases-like"/>
    <property type="match status" value="1"/>
</dbReference>
<dbReference type="GO" id="GO:0006400">
    <property type="term" value="P:tRNA modification"/>
    <property type="evidence" value="ECO:0007669"/>
    <property type="project" value="UniProtKB-UniRule"/>
</dbReference>
<comment type="similarity">
    <text evidence="8">Belongs to the tRNA(Ile)-lysidine synthase family.</text>
</comment>
<dbReference type="Pfam" id="PF09179">
    <property type="entry name" value="TilS"/>
    <property type="match status" value="1"/>
</dbReference>
<dbReference type="HAMAP" id="MF_01161">
    <property type="entry name" value="tRNA_Ile_lys_synt"/>
    <property type="match status" value="1"/>
</dbReference>
<dbReference type="InterPro" id="IPR012094">
    <property type="entry name" value="tRNA_Ile_lys_synt"/>
</dbReference>
<feature type="domain" description="Lysidine-tRNA(Ile) synthetase C-terminal" evidence="9">
    <location>
        <begin position="372"/>
        <end position="444"/>
    </location>
</feature>
<dbReference type="InterPro" id="IPR011063">
    <property type="entry name" value="TilS/TtcA_N"/>
</dbReference>
<evidence type="ECO:0000256" key="5">
    <source>
        <dbReference type="ARBA" id="ARBA00022741"/>
    </source>
</evidence>
<dbReference type="SUPFAM" id="SSF56037">
    <property type="entry name" value="PheT/TilS domain"/>
    <property type="match status" value="1"/>
</dbReference>
<dbReference type="InterPro" id="IPR012796">
    <property type="entry name" value="Lysidine-tRNA-synth_C"/>
</dbReference>
<dbReference type="EC" id="6.3.4.19" evidence="8"/>
<dbReference type="AlphaFoldDB" id="A0A6M2BAD4"/>
<dbReference type="SUPFAM" id="SSF82829">
    <property type="entry name" value="MesJ substrate recognition domain-like"/>
    <property type="match status" value="1"/>
</dbReference>
<dbReference type="Gene3D" id="1.20.59.20">
    <property type="match status" value="1"/>
</dbReference>
<evidence type="ECO:0000256" key="1">
    <source>
        <dbReference type="ARBA" id="ARBA00004496"/>
    </source>
</evidence>
<evidence type="ECO:0000256" key="7">
    <source>
        <dbReference type="ARBA" id="ARBA00048539"/>
    </source>
</evidence>
<evidence type="ECO:0000256" key="3">
    <source>
        <dbReference type="ARBA" id="ARBA00022598"/>
    </source>
</evidence>
<dbReference type="EMBL" id="JAADJS010000006">
    <property type="protein sequence ID" value="NGX89692.1"/>
    <property type="molecule type" value="Genomic_DNA"/>
</dbReference>
<dbReference type="GO" id="GO:0005524">
    <property type="term" value="F:ATP binding"/>
    <property type="evidence" value="ECO:0007669"/>
    <property type="project" value="UniProtKB-UniRule"/>
</dbReference>
<dbReference type="NCBIfam" id="NF007942">
    <property type="entry name" value="PRK10660.1"/>
    <property type="match status" value="1"/>
</dbReference>
<reference evidence="10 11" key="2">
    <citation type="submission" date="2020-03" db="EMBL/GenBank/DDBJ databases">
        <title>Rahnella aceri sp. nov., isoated from traditional Jeju Makgeolli.</title>
        <authorList>
            <person name="Kim I.S."/>
            <person name="Jeon D."/>
        </authorList>
    </citation>
    <scope>NUCLEOTIDE SEQUENCE [LARGE SCALE GENOMIC DNA]</scope>
    <source>
        <strain evidence="10 11">Lac-M11</strain>
    </source>
</reference>
<evidence type="ECO:0000256" key="8">
    <source>
        <dbReference type="HAMAP-Rule" id="MF_01161"/>
    </source>
</evidence>
<dbReference type="GO" id="GO:0032267">
    <property type="term" value="F:tRNA(Ile)-lysidine synthase activity"/>
    <property type="evidence" value="ECO:0007669"/>
    <property type="project" value="UniProtKB-EC"/>
</dbReference>
<evidence type="ECO:0000313" key="11">
    <source>
        <dbReference type="Proteomes" id="UP000476696"/>
    </source>
</evidence>
<protein>
    <recommendedName>
        <fullName evidence="8">tRNA(Ile)-lysidine synthase</fullName>
        <ecNumber evidence="8">6.3.4.19</ecNumber>
    </recommendedName>
    <alternativeName>
        <fullName evidence="8">tRNA(Ile)-2-lysyl-cytidine synthase</fullName>
    </alternativeName>
    <alternativeName>
        <fullName evidence="8">tRNA(Ile)-lysidine synthetase</fullName>
    </alternativeName>
</protein>
<comment type="domain">
    <text evidence="8">The N-terminal region contains the highly conserved SGGXDS motif, predicted to be a P-loop motif involved in ATP binding.</text>
</comment>
<evidence type="ECO:0000313" key="10">
    <source>
        <dbReference type="EMBL" id="NGX89692.1"/>
    </source>
</evidence>
<organism evidence="10 11">
    <name type="scientific">Rahnella contaminans</name>
    <dbReference type="NCBI Taxonomy" id="2703882"/>
    <lineage>
        <taxon>Bacteria</taxon>
        <taxon>Pseudomonadati</taxon>
        <taxon>Pseudomonadota</taxon>
        <taxon>Gammaproteobacteria</taxon>
        <taxon>Enterobacterales</taxon>
        <taxon>Yersiniaceae</taxon>
        <taxon>Rahnella</taxon>
    </lineage>
</organism>
<keyword evidence="3 8" id="KW-0436">Ligase</keyword>
<dbReference type="Gene3D" id="3.40.50.620">
    <property type="entry name" value="HUPs"/>
    <property type="match status" value="1"/>
</dbReference>
<dbReference type="Pfam" id="PF01171">
    <property type="entry name" value="ATP_bind_3"/>
    <property type="match status" value="1"/>
</dbReference>
<comment type="function">
    <text evidence="8">Ligates lysine onto the cytidine present at position 34 of the AUA codon-specific tRNA(Ile) that contains the anticodon CAU, in an ATP-dependent manner. Cytidine is converted to lysidine, thus changing the amino acid specificity of the tRNA from methionine to isoleucine.</text>
</comment>
<sequence>MNRHPSALFLTEHLRSKIGSARKLCVAFSGGLDSTVLLAGLAQLRDNQIPDLRLRALHVHHGLSPFADGWAIHCHDFCQLRNIGLSVIKVQVNARDGGIEAAARAARYQAFSTQLEEGEVLLTAQHLNDQCETFLLALKRGSGPAGLSAMSANSMGLGYRLMRPLLDLSRDQLEEYADQHQLTWIEDDSNCDARFDRNFLRLDILPSLYARWPHFAQSTARSASLCAEQESLLDELLSESLTALTDERGSLSVEGMGSFSAARRSALLRRWLAGREAKMPSREQLQRIWDEVALSREDAQAQLQLGSFVVRRYRQRLYLLPQYSSLKDQVISWDPADKLLLPDALGVLSVSAIRDAGDESCVIRQPRAGETITVRFHASGMIEKVGRDRARQAKKLWSELGVPPWQRDRIPLVYYNEQLIAAPGWFITRQALAENNEGQWRLLWSGCSIK</sequence>
<dbReference type="SMART" id="SM00977">
    <property type="entry name" value="TilS_C"/>
    <property type="match status" value="1"/>
</dbReference>
<dbReference type="InterPro" id="IPR015262">
    <property type="entry name" value="tRNA_Ile_lys_synt_subst-bd"/>
</dbReference>
<evidence type="ECO:0000256" key="6">
    <source>
        <dbReference type="ARBA" id="ARBA00022840"/>
    </source>
</evidence>
<dbReference type="PANTHER" id="PTHR43033">
    <property type="entry name" value="TRNA(ILE)-LYSIDINE SYNTHASE-RELATED"/>
    <property type="match status" value="1"/>
</dbReference>
<dbReference type="InterPro" id="IPR014729">
    <property type="entry name" value="Rossmann-like_a/b/a_fold"/>
</dbReference>
<comment type="subcellular location">
    <subcellularLocation>
        <location evidence="1 8">Cytoplasm</location>
    </subcellularLocation>
</comment>
<dbReference type="PANTHER" id="PTHR43033:SF1">
    <property type="entry name" value="TRNA(ILE)-LYSIDINE SYNTHASE-RELATED"/>
    <property type="match status" value="1"/>
</dbReference>
<keyword evidence="2 8" id="KW-0963">Cytoplasm</keyword>
<comment type="caution">
    <text evidence="10">The sequence shown here is derived from an EMBL/GenBank/DDBJ whole genome shotgun (WGS) entry which is preliminary data.</text>
</comment>
<feature type="binding site" evidence="8">
    <location>
        <begin position="29"/>
        <end position="34"/>
    </location>
    <ligand>
        <name>ATP</name>
        <dbReference type="ChEBI" id="CHEBI:30616"/>
    </ligand>
</feature>
<dbReference type="Proteomes" id="UP000476696">
    <property type="component" value="Unassembled WGS sequence"/>
</dbReference>
<dbReference type="InterPro" id="IPR012795">
    <property type="entry name" value="tRNA_Ile_lys_synt_N"/>
</dbReference>
<proteinExistence type="inferred from homology"/>
<evidence type="ECO:0000259" key="9">
    <source>
        <dbReference type="SMART" id="SM00977"/>
    </source>
</evidence>
<dbReference type="CDD" id="cd01992">
    <property type="entry name" value="TilS_N"/>
    <property type="match status" value="1"/>
</dbReference>
<dbReference type="Pfam" id="PF11734">
    <property type="entry name" value="TilS_C"/>
    <property type="match status" value="1"/>
</dbReference>
<dbReference type="GO" id="GO:0005737">
    <property type="term" value="C:cytoplasm"/>
    <property type="evidence" value="ECO:0007669"/>
    <property type="project" value="UniProtKB-SubCell"/>
</dbReference>
<gene>
    <name evidence="8 10" type="primary">tilS</name>
    <name evidence="10" type="ORF">GW579_21670</name>
</gene>
<keyword evidence="4 8" id="KW-0819">tRNA processing</keyword>
<dbReference type="NCBIfam" id="TIGR02433">
    <property type="entry name" value="lysidine_TilS_C"/>
    <property type="match status" value="1"/>
</dbReference>
<reference evidence="10 11" key="1">
    <citation type="submission" date="2020-01" db="EMBL/GenBank/DDBJ databases">
        <authorList>
            <person name="Lee S.D."/>
        </authorList>
    </citation>
    <scope>NUCLEOTIDE SEQUENCE [LARGE SCALE GENOMIC DNA]</scope>
    <source>
        <strain evidence="10 11">Lac-M11</strain>
    </source>
</reference>
<dbReference type="NCBIfam" id="TIGR02432">
    <property type="entry name" value="lysidine_TilS_N"/>
    <property type="match status" value="1"/>
</dbReference>
<keyword evidence="5 8" id="KW-0547">Nucleotide-binding</keyword>
<evidence type="ECO:0000256" key="4">
    <source>
        <dbReference type="ARBA" id="ARBA00022694"/>
    </source>
</evidence>